<keyword evidence="9" id="KW-1185">Reference proteome</keyword>
<accession>F2TXU4</accession>
<organism evidence="9">
    <name type="scientific">Salpingoeca rosetta (strain ATCC 50818 / BSB-021)</name>
    <dbReference type="NCBI Taxonomy" id="946362"/>
    <lineage>
        <taxon>Eukaryota</taxon>
        <taxon>Choanoflagellata</taxon>
        <taxon>Craspedida</taxon>
        <taxon>Salpingoecidae</taxon>
        <taxon>Salpingoeca</taxon>
    </lineage>
</organism>
<keyword evidence="4 5" id="KW-0539">Nucleus</keyword>
<dbReference type="CDD" id="cd20024">
    <property type="entry name" value="FH_FOXJ2-like"/>
    <property type="match status" value="1"/>
</dbReference>
<evidence type="ECO:0000259" key="7">
    <source>
        <dbReference type="PROSITE" id="PS50039"/>
    </source>
</evidence>
<feature type="domain" description="Fork-head" evidence="7">
    <location>
        <begin position="93"/>
        <end position="170"/>
    </location>
</feature>
<evidence type="ECO:0000256" key="5">
    <source>
        <dbReference type="PROSITE-ProRule" id="PRU00089"/>
    </source>
</evidence>
<keyword evidence="2 5" id="KW-0238">DNA-binding</keyword>
<feature type="region of interest" description="Disordered" evidence="6">
    <location>
        <begin position="439"/>
        <end position="541"/>
    </location>
</feature>
<evidence type="ECO:0000256" key="4">
    <source>
        <dbReference type="ARBA" id="ARBA00023242"/>
    </source>
</evidence>
<feature type="compositionally biased region" description="Low complexity" evidence="6">
    <location>
        <begin position="331"/>
        <end position="340"/>
    </location>
</feature>
<dbReference type="SUPFAM" id="SSF46785">
    <property type="entry name" value="Winged helix' DNA-binding domain"/>
    <property type="match status" value="1"/>
</dbReference>
<feature type="compositionally biased region" description="Polar residues" evidence="6">
    <location>
        <begin position="254"/>
        <end position="292"/>
    </location>
</feature>
<sequence length="693" mass="75411">MNRHYPHMHPATMDVVAGGPAATMRPAASASNSLDDSLTDIGWVSETHAGTHDCLSTPMKRKPRTAQLSDLATSEHVIDIIRAADLSEYDDKKPPFSYATLIVAVIAVSRKGQLTLNEIYKGLCSMFPYFATTQSGWKNSIRHNLSLHKYFKRVPKKEGEPGKGSYWTVNCEEFVEAQNAIRPTAPNIKVCDDDMLVPQPEFELSYANDSGLHSSTYGMDGSYVSSNATFHQQGHIHPAHPSATPPAAMYFSTPAASGTSIPRTHDASSSSAVHRQRPASATPTCTQNAGTSQLQQCHQQQHEAIQRSLSCASAPPSMHDSPYSLGHFQLPQQQHQQQQQAKHNSGSARDDENKGSSTRRSSGSKGHSKSRKSKKKSKHSRHKKHGTRVLADRTNTMSRHGNDSGMDTREDGLACKAPKVNTAPTHARNWQQQQPRMHAFGGAHQHPSAALPSPLAQPGTTSSPSCAVGLVFSSPQGKSARKHAQQQRKDKSRGGRGTTSGTNSSSHLAHAQQAVVKTEPMSDVSEPIQQQGGEGEAQESVVAGADMSSAVPMTPPRLMGVDVGFFTSPVAATHGAFMLSSPQARGYFQHSYAHASGQTTYPQQPQQHQQQQQQQQQQYQQYQYHQYMSQQYSQQPMQSTSAYPPQSQQLLGTPGRGGLFMVPHSPIRFLGSPARGGVPDFVASSPMRGYQLF</sequence>
<dbReference type="Proteomes" id="UP000007799">
    <property type="component" value="Unassembled WGS sequence"/>
</dbReference>
<evidence type="ECO:0000256" key="2">
    <source>
        <dbReference type="ARBA" id="ARBA00023125"/>
    </source>
</evidence>
<dbReference type="PROSITE" id="PS00658">
    <property type="entry name" value="FORK_HEAD_2"/>
    <property type="match status" value="1"/>
</dbReference>
<dbReference type="InterPro" id="IPR036388">
    <property type="entry name" value="WH-like_DNA-bd_sf"/>
</dbReference>
<evidence type="ECO:0000256" key="1">
    <source>
        <dbReference type="ARBA" id="ARBA00023015"/>
    </source>
</evidence>
<dbReference type="Gene3D" id="1.10.10.10">
    <property type="entry name" value="Winged helix-like DNA-binding domain superfamily/Winged helix DNA-binding domain"/>
    <property type="match status" value="1"/>
</dbReference>
<evidence type="ECO:0000256" key="6">
    <source>
        <dbReference type="SAM" id="MobiDB-lite"/>
    </source>
</evidence>
<dbReference type="eggNOG" id="KOG2294">
    <property type="taxonomic scope" value="Eukaryota"/>
</dbReference>
<evidence type="ECO:0000256" key="3">
    <source>
        <dbReference type="ARBA" id="ARBA00023163"/>
    </source>
</evidence>
<dbReference type="KEGG" id="sre:PTSG_00908"/>
<keyword evidence="1" id="KW-0805">Transcription regulation</keyword>
<reference evidence="8" key="1">
    <citation type="submission" date="2009-08" db="EMBL/GenBank/DDBJ databases">
        <title>Annotation of Salpingoeca rosetta.</title>
        <authorList>
            <consortium name="The Broad Institute Genome Sequencing Platform"/>
            <person name="Russ C."/>
            <person name="Cuomo C."/>
            <person name="Burger G."/>
            <person name="Gray M.W."/>
            <person name="Holland P.W.H."/>
            <person name="King N."/>
            <person name="Lang F.B.F."/>
            <person name="Roger A.J."/>
            <person name="Ruiz-Trillo I."/>
            <person name="Young S.K."/>
            <person name="Zeng Q."/>
            <person name="Gargeya S."/>
            <person name="Alvarado L."/>
            <person name="Berlin A."/>
            <person name="Chapman S.B."/>
            <person name="Chen Z."/>
            <person name="Freedman E."/>
            <person name="Gellesch M."/>
            <person name="Goldberg J."/>
            <person name="Griggs A."/>
            <person name="Gujja S."/>
            <person name="Heilman E."/>
            <person name="Heiman D."/>
            <person name="Howarth C."/>
            <person name="Mehta T."/>
            <person name="Neiman D."/>
            <person name="Pearson M."/>
            <person name="Roberts A."/>
            <person name="Saif S."/>
            <person name="Shea T."/>
            <person name="Shenoy N."/>
            <person name="Sisk P."/>
            <person name="Stolte C."/>
            <person name="Sykes S."/>
            <person name="White J."/>
            <person name="Yandava C."/>
            <person name="Haas B."/>
            <person name="Nusbaum C."/>
            <person name="Birren B."/>
        </authorList>
    </citation>
    <scope>NUCLEOTIDE SEQUENCE [LARGE SCALE GENOMIC DNA]</scope>
    <source>
        <strain evidence="8">ATCC 50818</strain>
    </source>
</reference>
<dbReference type="GO" id="GO:0000981">
    <property type="term" value="F:DNA-binding transcription factor activity, RNA polymerase II-specific"/>
    <property type="evidence" value="ECO:0007669"/>
    <property type="project" value="TreeGrafter"/>
</dbReference>
<dbReference type="InterPro" id="IPR001766">
    <property type="entry name" value="Fork_head_dom"/>
</dbReference>
<dbReference type="GO" id="GO:0000978">
    <property type="term" value="F:RNA polymerase II cis-regulatory region sequence-specific DNA binding"/>
    <property type="evidence" value="ECO:0007669"/>
    <property type="project" value="TreeGrafter"/>
</dbReference>
<dbReference type="AlphaFoldDB" id="F2TXU4"/>
<keyword evidence="3" id="KW-0804">Transcription</keyword>
<proteinExistence type="predicted"/>
<dbReference type="InterPro" id="IPR036390">
    <property type="entry name" value="WH_DNA-bd_sf"/>
</dbReference>
<dbReference type="PANTHER" id="PTHR46078">
    <property type="entry name" value="FORKHEAD BOX PROTEIN J2 FAMILY MEMBER"/>
    <property type="match status" value="1"/>
</dbReference>
<dbReference type="Pfam" id="PF00250">
    <property type="entry name" value="Forkhead"/>
    <property type="match status" value="1"/>
</dbReference>
<feature type="compositionally biased region" description="Low complexity" evidence="6">
    <location>
        <begin position="447"/>
        <end position="456"/>
    </location>
</feature>
<dbReference type="GO" id="GO:0005634">
    <property type="term" value="C:nucleus"/>
    <property type="evidence" value="ECO:0007669"/>
    <property type="project" value="UniProtKB-SubCell"/>
</dbReference>
<dbReference type="EMBL" id="GL832956">
    <property type="protein sequence ID" value="EGD76203.1"/>
    <property type="molecule type" value="Genomic_DNA"/>
</dbReference>
<dbReference type="PROSITE" id="PS50039">
    <property type="entry name" value="FORK_HEAD_3"/>
    <property type="match status" value="1"/>
</dbReference>
<feature type="compositionally biased region" description="Basic residues" evidence="6">
    <location>
        <begin position="366"/>
        <end position="387"/>
    </location>
</feature>
<dbReference type="InterPro" id="IPR045912">
    <property type="entry name" value="FOXJ2/3-like"/>
</dbReference>
<feature type="compositionally biased region" description="Low complexity" evidence="6">
    <location>
        <begin position="355"/>
        <end position="365"/>
    </location>
</feature>
<feature type="compositionally biased region" description="Low complexity" evidence="6">
    <location>
        <begin position="598"/>
        <end position="618"/>
    </location>
</feature>
<feature type="DNA-binding region" description="Fork-head" evidence="5">
    <location>
        <begin position="93"/>
        <end position="170"/>
    </location>
</feature>
<dbReference type="OrthoDB" id="5954824at2759"/>
<feature type="compositionally biased region" description="Low complexity" evidence="6">
    <location>
        <begin position="235"/>
        <end position="248"/>
    </location>
</feature>
<comment type="subcellular location">
    <subcellularLocation>
        <location evidence="5">Nucleus</location>
    </subcellularLocation>
</comment>
<feature type="region of interest" description="Disordered" evidence="6">
    <location>
        <begin position="595"/>
        <end position="618"/>
    </location>
</feature>
<feature type="compositionally biased region" description="Basic and acidic residues" evidence="6">
    <location>
        <begin position="400"/>
        <end position="411"/>
    </location>
</feature>
<evidence type="ECO:0000313" key="9">
    <source>
        <dbReference type="Proteomes" id="UP000007799"/>
    </source>
</evidence>
<dbReference type="GeneID" id="16078972"/>
<evidence type="ECO:0000313" key="8">
    <source>
        <dbReference type="EMBL" id="EGD76203.1"/>
    </source>
</evidence>
<gene>
    <name evidence="8" type="ORF">PTSG_00908</name>
</gene>
<feature type="region of interest" description="Disordered" evidence="6">
    <location>
        <begin position="331"/>
        <end position="411"/>
    </location>
</feature>
<dbReference type="SMART" id="SM00339">
    <property type="entry name" value="FH"/>
    <property type="match status" value="1"/>
</dbReference>
<dbReference type="RefSeq" id="XP_004998378.1">
    <property type="nucleotide sequence ID" value="XM_004998321.1"/>
</dbReference>
<protein>
    <recommendedName>
        <fullName evidence="7">Fork-head domain-containing protein</fullName>
    </recommendedName>
</protein>
<dbReference type="InParanoid" id="F2TXU4"/>
<dbReference type="STRING" id="946362.F2TXU4"/>
<dbReference type="PANTHER" id="PTHR46078:SF2">
    <property type="entry name" value="FORK-HEAD DOMAIN-CONTAINING PROTEIN"/>
    <property type="match status" value="1"/>
</dbReference>
<feature type="region of interest" description="Disordered" evidence="6">
    <location>
        <begin position="307"/>
        <end position="326"/>
    </location>
</feature>
<dbReference type="InterPro" id="IPR030456">
    <property type="entry name" value="TF_fork_head_CS_2"/>
</dbReference>
<dbReference type="PRINTS" id="PR00053">
    <property type="entry name" value="FORKHEAD"/>
</dbReference>
<feature type="region of interest" description="Disordered" evidence="6">
    <location>
        <begin position="233"/>
        <end position="301"/>
    </location>
</feature>
<name>F2TXU4_SALR5</name>